<dbReference type="OrthoDB" id="9181360at2"/>
<proteinExistence type="predicted"/>
<dbReference type="InterPro" id="IPR018643">
    <property type="entry name" value="DUF2069_membrane"/>
</dbReference>
<accession>A0A4Q7SAN4</accession>
<comment type="caution">
    <text evidence="2">The sequence shown here is derived from an EMBL/GenBank/DDBJ whole genome shotgun (WGS) entry which is preliminary data.</text>
</comment>
<name>A0A4Q7SAN4_9BURK</name>
<dbReference type="RefSeq" id="WP_130390443.1">
    <property type="nucleotide sequence ID" value="NZ_SGXM01000001.1"/>
</dbReference>
<keyword evidence="1" id="KW-1133">Transmembrane helix</keyword>
<keyword evidence="3" id="KW-1185">Reference proteome</keyword>
<feature type="transmembrane region" description="Helical" evidence="1">
    <location>
        <begin position="21"/>
        <end position="44"/>
    </location>
</feature>
<reference evidence="2 3" key="1">
    <citation type="journal article" date="2015" name="Stand. Genomic Sci.">
        <title>Genomic Encyclopedia of Bacterial and Archaeal Type Strains, Phase III: the genomes of soil and plant-associated and newly described type strains.</title>
        <authorList>
            <person name="Whitman W.B."/>
            <person name="Woyke T."/>
            <person name="Klenk H.P."/>
            <person name="Zhou Y."/>
            <person name="Lilburn T.G."/>
            <person name="Beck B.J."/>
            <person name="De Vos P."/>
            <person name="Vandamme P."/>
            <person name="Eisen J.A."/>
            <person name="Garrity G."/>
            <person name="Hugenholtz P."/>
            <person name="Kyrpides N.C."/>
        </authorList>
    </citation>
    <scope>NUCLEOTIDE SEQUENCE [LARGE SCALE GENOMIC DNA]</scope>
    <source>
        <strain evidence="2 3">ASC-9842</strain>
    </source>
</reference>
<evidence type="ECO:0000256" key="1">
    <source>
        <dbReference type="SAM" id="Phobius"/>
    </source>
</evidence>
<dbReference type="EMBL" id="SGXM01000001">
    <property type="protein sequence ID" value="RZT42452.1"/>
    <property type="molecule type" value="Genomic_DNA"/>
</dbReference>
<feature type="transmembrane region" description="Helical" evidence="1">
    <location>
        <begin position="102"/>
        <end position="123"/>
    </location>
</feature>
<sequence length="147" mass="16476">MTPSPTAPSATATDRALHHAGLWRLSLCSLVALIALCIAWEWFLAPLRPGGSWLILKFLPLLPVLRGVWRRNRYTMQWSSMLILLYFTEGIVRATSDRPPSAWLGWVEVALTLLFFVGTVFYLRPYKRRARAAAQAAAPSANPPTSR</sequence>
<protein>
    <submittedName>
        <fullName evidence="2">Putative membrane protein</fullName>
    </submittedName>
</protein>
<dbReference type="AlphaFoldDB" id="A0A4Q7SAN4"/>
<dbReference type="Pfam" id="PF09842">
    <property type="entry name" value="DUF2069"/>
    <property type="match status" value="1"/>
</dbReference>
<evidence type="ECO:0000313" key="3">
    <source>
        <dbReference type="Proteomes" id="UP000291078"/>
    </source>
</evidence>
<evidence type="ECO:0000313" key="2">
    <source>
        <dbReference type="EMBL" id="RZT42452.1"/>
    </source>
</evidence>
<organism evidence="2 3">
    <name type="scientific">Cupriavidus agavae</name>
    <dbReference type="NCBI Taxonomy" id="1001822"/>
    <lineage>
        <taxon>Bacteria</taxon>
        <taxon>Pseudomonadati</taxon>
        <taxon>Pseudomonadota</taxon>
        <taxon>Betaproteobacteria</taxon>
        <taxon>Burkholderiales</taxon>
        <taxon>Burkholderiaceae</taxon>
        <taxon>Cupriavidus</taxon>
    </lineage>
</organism>
<gene>
    <name evidence="2" type="ORF">EV147_1488</name>
</gene>
<dbReference type="Proteomes" id="UP000291078">
    <property type="component" value="Unassembled WGS sequence"/>
</dbReference>
<keyword evidence="1" id="KW-0472">Membrane</keyword>
<keyword evidence="1" id="KW-0812">Transmembrane</keyword>